<reference evidence="13 14" key="1">
    <citation type="submission" date="2017-03" db="EMBL/GenBank/DDBJ databases">
        <authorList>
            <person name="Afonso C.L."/>
            <person name="Miller P.J."/>
            <person name="Scott M.A."/>
            <person name="Spackman E."/>
            <person name="Goraichik I."/>
            <person name="Dimitrov K.M."/>
            <person name="Suarez D.L."/>
            <person name="Swayne D.E."/>
        </authorList>
    </citation>
    <scope>NUCLEOTIDE SEQUENCE [LARGE SCALE GENOMIC DNA]</scope>
    <source>
        <strain evidence="13">PRJEB14757</strain>
    </source>
</reference>
<dbReference type="InterPro" id="IPR018047">
    <property type="entry name" value="Ammonium_transpt_CS"/>
</dbReference>
<dbReference type="Gene3D" id="3.30.70.270">
    <property type="match status" value="1"/>
</dbReference>
<feature type="domain" description="EAL" evidence="11">
    <location>
        <begin position="694"/>
        <end position="950"/>
    </location>
</feature>
<dbReference type="EMBL" id="FWEV01000018">
    <property type="protein sequence ID" value="SLM27821.1"/>
    <property type="molecule type" value="Genomic_DNA"/>
</dbReference>
<dbReference type="SUPFAM" id="SSF55073">
    <property type="entry name" value="Nucleotide cyclase"/>
    <property type="match status" value="1"/>
</dbReference>
<dbReference type="CDD" id="cd01948">
    <property type="entry name" value="EAL"/>
    <property type="match status" value="1"/>
</dbReference>
<feature type="domain" description="PAS" evidence="9">
    <location>
        <begin position="395"/>
        <end position="465"/>
    </location>
</feature>
<dbReference type="InterPro" id="IPR035965">
    <property type="entry name" value="PAS-like_dom_sf"/>
</dbReference>
<dbReference type="SMART" id="SM00091">
    <property type="entry name" value="PAS"/>
    <property type="match status" value="1"/>
</dbReference>
<feature type="domain" description="PAC" evidence="10">
    <location>
        <begin position="468"/>
        <end position="519"/>
    </location>
</feature>
<keyword evidence="4 8" id="KW-0812">Transmembrane</keyword>
<dbReference type="CDD" id="cd00130">
    <property type="entry name" value="PAS"/>
    <property type="match status" value="1"/>
</dbReference>
<comment type="similarity">
    <text evidence="2">Belongs to the ammonia transporter channel (TC 1.A.11.2) family.</text>
</comment>
<evidence type="ECO:0000259" key="9">
    <source>
        <dbReference type="PROSITE" id="PS50112"/>
    </source>
</evidence>
<proteinExistence type="inferred from homology"/>
<dbReference type="InterPro" id="IPR001633">
    <property type="entry name" value="EAL_dom"/>
</dbReference>
<dbReference type="PANTHER" id="PTHR44757">
    <property type="entry name" value="DIGUANYLATE CYCLASE DGCP"/>
    <property type="match status" value="1"/>
</dbReference>
<dbReference type="CDD" id="cd01949">
    <property type="entry name" value="GGDEF"/>
    <property type="match status" value="1"/>
</dbReference>
<dbReference type="InterPro" id="IPR043128">
    <property type="entry name" value="Rev_trsase/Diguanyl_cyclase"/>
</dbReference>
<comment type="subcellular location">
    <subcellularLocation>
        <location evidence="1">Membrane</location>
        <topology evidence="1">Multi-pass membrane protein</topology>
    </subcellularLocation>
</comment>
<feature type="transmembrane region" description="Helical" evidence="8">
    <location>
        <begin position="65"/>
        <end position="86"/>
    </location>
</feature>
<dbReference type="Gene3D" id="1.10.3430.10">
    <property type="entry name" value="Ammonium transporter AmtB like domains"/>
    <property type="match status" value="1"/>
</dbReference>
<evidence type="ECO:0000256" key="8">
    <source>
        <dbReference type="SAM" id="Phobius"/>
    </source>
</evidence>
<feature type="transmembrane region" description="Helical" evidence="8">
    <location>
        <begin position="210"/>
        <end position="230"/>
    </location>
</feature>
<feature type="transmembrane region" description="Helical" evidence="8">
    <location>
        <begin position="148"/>
        <end position="165"/>
    </location>
</feature>
<evidence type="ECO:0000256" key="3">
    <source>
        <dbReference type="ARBA" id="ARBA00022448"/>
    </source>
</evidence>
<evidence type="ECO:0000256" key="4">
    <source>
        <dbReference type="ARBA" id="ARBA00022692"/>
    </source>
</evidence>
<dbReference type="PROSITE" id="PS50113">
    <property type="entry name" value="PAC"/>
    <property type="match status" value="1"/>
</dbReference>
<dbReference type="PROSITE" id="PS01219">
    <property type="entry name" value="AMMONIUM_TRANSP"/>
    <property type="match status" value="1"/>
</dbReference>
<feature type="domain" description="GGDEF" evidence="12">
    <location>
        <begin position="552"/>
        <end position="685"/>
    </location>
</feature>
<feature type="transmembrane region" description="Helical" evidence="8">
    <location>
        <begin position="264"/>
        <end position="286"/>
    </location>
</feature>
<evidence type="ECO:0000256" key="6">
    <source>
        <dbReference type="ARBA" id="ARBA00023136"/>
    </source>
</evidence>
<dbReference type="GO" id="GO:0008519">
    <property type="term" value="F:ammonium channel activity"/>
    <property type="evidence" value="ECO:0007669"/>
    <property type="project" value="InterPro"/>
</dbReference>
<evidence type="ECO:0000313" key="13">
    <source>
        <dbReference type="EMBL" id="SLM27821.1"/>
    </source>
</evidence>
<dbReference type="FunFam" id="3.20.20.450:FF:000001">
    <property type="entry name" value="Cyclic di-GMP phosphodiesterase yahA"/>
    <property type="match status" value="1"/>
</dbReference>
<feature type="transmembrane region" description="Helical" evidence="8">
    <location>
        <begin position="236"/>
        <end position="257"/>
    </location>
</feature>
<feature type="transmembrane region" description="Helical" evidence="8">
    <location>
        <begin position="177"/>
        <end position="198"/>
    </location>
</feature>
<dbReference type="SMART" id="SM00052">
    <property type="entry name" value="EAL"/>
    <property type="match status" value="1"/>
</dbReference>
<dbReference type="InterPro" id="IPR000700">
    <property type="entry name" value="PAS-assoc_C"/>
</dbReference>
<evidence type="ECO:0000259" key="10">
    <source>
        <dbReference type="PROSITE" id="PS50113"/>
    </source>
</evidence>
<dbReference type="Pfam" id="PF00990">
    <property type="entry name" value="GGDEF"/>
    <property type="match status" value="1"/>
</dbReference>
<dbReference type="InterPro" id="IPR024041">
    <property type="entry name" value="NH4_transpt_AmtB-like_dom"/>
</dbReference>
<feature type="transmembrane region" description="Helical" evidence="8">
    <location>
        <begin position="298"/>
        <end position="319"/>
    </location>
</feature>
<keyword evidence="7" id="KW-0924">Ammonia transport</keyword>
<dbReference type="NCBIfam" id="TIGR00254">
    <property type="entry name" value="GGDEF"/>
    <property type="match status" value="1"/>
</dbReference>
<dbReference type="AlphaFoldDB" id="A0A1W1H5R0"/>
<keyword evidence="3" id="KW-0813">Transport</keyword>
<evidence type="ECO:0000259" key="12">
    <source>
        <dbReference type="PROSITE" id="PS50887"/>
    </source>
</evidence>
<protein>
    <submittedName>
        <fullName evidence="13">Putative Ammonium transporter</fullName>
    </submittedName>
</protein>
<dbReference type="InterPro" id="IPR052155">
    <property type="entry name" value="Biofilm_reg_signaling"/>
</dbReference>
<dbReference type="GO" id="GO:0016020">
    <property type="term" value="C:membrane"/>
    <property type="evidence" value="ECO:0007669"/>
    <property type="project" value="UniProtKB-SubCell"/>
</dbReference>
<name>A0A1W1H5R0_9BACT</name>
<evidence type="ECO:0000313" key="14">
    <source>
        <dbReference type="Proteomes" id="UP000191931"/>
    </source>
</evidence>
<dbReference type="Proteomes" id="UP000191931">
    <property type="component" value="Unassembled WGS sequence"/>
</dbReference>
<dbReference type="SUPFAM" id="SSF111352">
    <property type="entry name" value="Ammonium transporter"/>
    <property type="match status" value="1"/>
</dbReference>
<evidence type="ECO:0000256" key="5">
    <source>
        <dbReference type="ARBA" id="ARBA00022989"/>
    </source>
</evidence>
<dbReference type="Gene3D" id="3.20.20.450">
    <property type="entry name" value="EAL domain"/>
    <property type="match status" value="1"/>
</dbReference>
<dbReference type="PROSITE" id="PS50883">
    <property type="entry name" value="EAL"/>
    <property type="match status" value="1"/>
</dbReference>
<gene>
    <name evidence="13" type="ORF">MTBBW1_1140011</name>
</gene>
<evidence type="ECO:0000256" key="1">
    <source>
        <dbReference type="ARBA" id="ARBA00004141"/>
    </source>
</evidence>
<dbReference type="PROSITE" id="PS50112">
    <property type="entry name" value="PAS"/>
    <property type="match status" value="1"/>
</dbReference>
<dbReference type="SUPFAM" id="SSF141868">
    <property type="entry name" value="EAL domain-like"/>
    <property type="match status" value="1"/>
</dbReference>
<dbReference type="InterPro" id="IPR000014">
    <property type="entry name" value="PAS"/>
</dbReference>
<dbReference type="STRING" id="1246637.MTBBW1_1140011"/>
<feature type="transmembrane region" description="Helical" evidence="8">
    <location>
        <begin position="36"/>
        <end position="58"/>
    </location>
</feature>
<keyword evidence="6 8" id="KW-0472">Membrane</keyword>
<evidence type="ECO:0000259" key="11">
    <source>
        <dbReference type="PROSITE" id="PS50883"/>
    </source>
</evidence>
<keyword evidence="5 8" id="KW-1133">Transmembrane helix</keyword>
<dbReference type="InterPro" id="IPR035919">
    <property type="entry name" value="EAL_sf"/>
</dbReference>
<accession>A0A1W1H5R0</accession>
<keyword evidence="14" id="KW-1185">Reference proteome</keyword>
<dbReference type="InterPro" id="IPR029020">
    <property type="entry name" value="Ammonium/urea_transptr"/>
</dbReference>
<dbReference type="PANTHER" id="PTHR44757:SF2">
    <property type="entry name" value="BIOFILM ARCHITECTURE MAINTENANCE PROTEIN MBAA"/>
    <property type="match status" value="1"/>
</dbReference>
<dbReference type="Pfam" id="PF08448">
    <property type="entry name" value="PAS_4"/>
    <property type="match status" value="1"/>
</dbReference>
<dbReference type="SUPFAM" id="SSF55785">
    <property type="entry name" value="PYP-like sensor domain (PAS domain)"/>
    <property type="match status" value="1"/>
</dbReference>
<evidence type="ECO:0000256" key="2">
    <source>
        <dbReference type="ARBA" id="ARBA00005887"/>
    </source>
</evidence>
<dbReference type="NCBIfam" id="TIGR00229">
    <property type="entry name" value="sensory_box"/>
    <property type="match status" value="1"/>
</dbReference>
<dbReference type="InterPro" id="IPR029787">
    <property type="entry name" value="Nucleotide_cyclase"/>
</dbReference>
<dbReference type="InterPro" id="IPR013656">
    <property type="entry name" value="PAS_4"/>
</dbReference>
<dbReference type="Pfam" id="PF00909">
    <property type="entry name" value="Ammonium_transp"/>
    <property type="match status" value="1"/>
</dbReference>
<dbReference type="Gene3D" id="3.30.450.20">
    <property type="entry name" value="PAS domain"/>
    <property type="match status" value="1"/>
</dbReference>
<dbReference type="PROSITE" id="PS50887">
    <property type="entry name" value="GGDEF"/>
    <property type="match status" value="1"/>
</dbReference>
<dbReference type="SMART" id="SM00267">
    <property type="entry name" value="GGDEF"/>
    <property type="match status" value="1"/>
</dbReference>
<evidence type="ECO:0000256" key="7">
    <source>
        <dbReference type="ARBA" id="ARBA00023177"/>
    </source>
</evidence>
<dbReference type="InterPro" id="IPR000160">
    <property type="entry name" value="GGDEF_dom"/>
</dbReference>
<feature type="transmembrane region" description="Helical" evidence="8">
    <location>
        <begin position="481"/>
        <end position="504"/>
    </location>
</feature>
<feature type="transmembrane region" description="Helical" evidence="8">
    <location>
        <begin position="106"/>
        <end position="127"/>
    </location>
</feature>
<organism evidence="13 14">
    <name type="scientific">Desulfamplus magnetovallimortis</name>
    <dbReference type="NCBI Taxonomy" id="1246637"/>
    <lineage>
        <taxon>Bacteria</taxon>
        <taxon>Pseudomonadati</taxon>
        <taxon>Thermodesulfobacteriota</taxon>
        <taxon>Desulfobacteria</taxon>
        <taxon>Desulfobacterales</taxon>
        <taxon>Desulfobacteraceae</taxon>
        <taxon>Desulfamplus</taxon>
    </lineage>
</organism>
<dbReference type="Pfam" id="PF00563">
    <property type="entry name" value="EAL"/>
    <property type="match status" value="1"/>
</dbReference>
<sequence length="952" mass="105404">MGFWFLGFGLMFGQTMMGTMGTSGFMAEFGNDFHLSSFFLFQAMFCGTATTIFSGAVAERMRFSSYLTVAVLLSFFVYPLFGHWAWNGVDSGTLNGWLGASGFVDFAGSTVVHSVGGWMALATLIVVGPRKGRFMTDGTAVEIHGGNLPLSVLGALLLWIGWIGFNGGSTLTMDKSVPGIIVNTVMAGAAGAAFSLFIGFCCNRISKVSYLINGSLGGLVAVTACCHCVTVPEAIFIGAAAGAISLIMEELLLYYAIDDAVSAVPVHLGCGIWGTLAVALFGDPIILDTGLSFSAQLLVQMEGIVAAFFVSFLIPFFILRRIDKIMPMRVSPENEEMGLNISEHGAKTETADFFRIMQLQEETGDLSLRVPADPFTDTGVIAARYNKVMAALQRAAVTFQQLFDGSPQAVLSTDSQGIITRANRGFESVFGYSAEHISGSHNCDMIVPEEMVLEMTTIRQTILSGKSVHKETRRKHKNGKLIPVSLLGFPILINGTVEGIFYVYQDITERKELEDQLYRKAFYDSLTGVPNRILFMERLGRAVARQKRKKQFCFAVFMIDLDRFKWVNDTMGHPAGDILLEQAAQRFLCSVRSVDTVARLGGDEFAVLLEDISDSKEIIAIARRIRNEAAKVFKIKGNDIHISSSIGIVINTSFYSRAEDILRDADIAMYRAKATGKSRYKVFSKKLHEMTHDALQLENDLKEAVEKNQLQLYYQPVVCAKSEKIKGFEALLRWSHPTRGMISPVNFIPLAEENGLIIPIGQWVIEEACRQLKKWHLSTEFARHMSMSVNISSRQFMHNDLEQTIINALDAVELSPDFFVAELTESSVMEKPESVIGQLNRLKKTGIRIAIDDFGTGYSSLAYLKRFPLDYLKMDKSFVDEINANHENMEIAKAIITLAHNLDLKVIAEGIERMEQLEALRCLDCNFIQGYYYSRPVDGLQASQLIEGWGDI</sequence>